<dbReference type="EMBL" id="QJPH01000385">
    <property type="protein sequence ID" value="PZN75424.1"/>
    <property type="molecule type" value="Genomic_DNA"/>
</dbReference>
<evidence type="ECO:0000313" key="4">
    <source>
        <dbReference type="EMBL" id="PZN83526.1"/>
    </source>
</evidence>
<dbReference type="InterPro" id="IPR011518">
    <property type="entry name" value="Transposase_36"/>
</dbReference>
<evidence type="ECO:0000313" key="5">
    <source>
        <dbReference type="Proteomes" id="UP000249396"/>
    </source>
</evidence>
<proteinExistence type="predicted"/>
<dbReference type="EMBL" id="QJPH01000185">
    <property type="protein sequence ID" value="PZN83526.1"/>
    <property type="molecule type" value="Genomic_DNA"/>
</dbReference>
<protein>
    <submittedName>
        <fullName evidence="4">Uncharacterized protein</fullName>
    </submittedName>
</protein>
<sequence length="61" mass="7055">MVKWAETMLWKGIHPIVEASTATYEKGISVTKKAMRAIEKRLERDSELPKWDILIKPIVAF</sequence>
<comment type="caution">
    <text evidence="4">The sequence shown here is derived from an EMBL/GenBank/DDBJ whole genome shotgun (WGS) entry which is preliminary data.</text>
</comment>
<evidence type="ECO:0000313" key="2">
    <source>
        <dbReference type="EMBL" id="PZN75424.1"/>
    </source>
</evidence>
<dbReference type="Proteomes" id="UP000249396">
    <property type="component" value="Unassembled WGS sequence"/>
</dbReference>
<evidence type="ECO:0000313" key="3">
    <source>
        <dbReference type="EMBL" id="PZN75728.1"/>
    </source>
</evidence>
<accession>A0A2W4RLU9</accession>
<gene>
    <name evidence="4" type="ORF">DM484_04170</name>
    <name evidence="3" type="ORF">DM484_18085</name>
    <name evidence="2" type="ORF">DM484_18815</name>
    <name evidence="1" type="ORF">DM484_26910</name>
</gene>
<dbReference type="EMBL" id="QJPH01000378">
    <property type="protein sequence ID" value="PZN75728.1"/>
    <property type="molecule type" value="Genomic_DNA"/>
</dbReference>
<dbReference type="Pfam" id="PF07592">
    <property type="entry name" value="DDE_Tnp_ISAZ013"/>
    <property type="match status" value="1"/>
</dbReference>
<dbReference type="EMBL" id="QJPH01000531">
    <property type="protein sequence ID" value="PZN71239.1"/>
    <property type="molecule type" value="Genomic_DNA"/>
</dbReference>
<evidence type="ECO:0000313" key="1">
    <source>
        <dbReference type="EMBL" id="PZN71239.1"/>
    </source>
</evidence>
<dbReference type="AlphaFoldDB" id="A0A2W4RLU9"/>
<name>A0A2W4RLU9_9GAMM</name>
<organism evidence="4 5">
    <name type="scientific">Candidatus Methylumidiphilus alinenensis</name>
    <dbReference type="NCBI Taxonomy" id="2202197"/>
    <lineage>
        <taxon>Bacteria</taxon>
        <taxon>Pseudomonadati</taxon>
        <taxon>Pseudomonadota</taxon>
        <taxon>Gammaproteobacteria</taxon>
        <taxon>Methylococcales</taxon>
        <taxon>Candidatus Methylumidiphilus</taxon>
    </lineage>
</organism>
<reference evidence="4 5" key="1">
    <citation type="journal article" date="2018" name="Aquat. Microb. Ecol.">
        <title>Gammaproteobacterial methanotrophs dominate.</title>
        <authorList>
            <person name="Rissanen A.J."/>
            <person name="Saarenheimo J."/>
            <person name="Tiirola M."/>
            <person name="Peura S."/>
            <person name="Aalto S.L."/>
            <person name="Karvinen A."/>
            <person name="Nykanen H."/>
        </authorList>
    </citation>
    <scope>NUCLEOTIDE SEQUENCE [LARGE SCALE GENOMIC DNA]</scope>
    <source>
        <strain evidence="4">AMbin10</strain>
    </source>
</reference>